<reference evidence="1" key="1">
    <citation type="submission" date="2021-02" db="EMBL/GenBank/DDBJ databases">
        <authorList>
            <consortium name="DOE Joint Genome Institute"/>
            <person name="Ahrendt S."/>
            <person name="Looney B.P."/>
            <person name="Miyauchi S."/>
            <person name="Morin E."/>
            <person name="Drula E."/>
            <person name="Courty P.E."/>
            <person name="Chicoki N."/>
            <person name="Fauchery L."/>
            <person name="Kohler A."/>
            <person name="Kuo A."/>
            <person name="Labutti K."/>
            <person name="Pangilinan J."/>
            <person name="Lipzen A."/>
            <person name="Riley R."/>
            <person name="Andreopoulos W."/>
            <person name="He G."/>
            <person name="Johnson J."/>
            <person name="Barry K.W."/>
            <person name="Grigoriev I.V."/>
            <person name="Nagy L."/>
            <person name="Hibbett D."/>
            <person name="Henrissat B."/>
            <person name="Matheny P.B."/>
            <person name="Labbe J."/>
            <person name="Martin F."/>
        </authorList>
    </citation>
    <scope>NUCLEOTIDE SEQUENCE</scope>
    <source>
        <strain evidence="1">FP105234-sp</strain>
    </source>
</reference>
<accession>A0ACB8RTU8</accession>
<dbReference type="Proteomes" id="UP000814033">
    <property type="component" value="Unassembled WGS sequence"/>
</dbReference>
<proteinExistence type="predicted"/>
<sequence length="93" mass="10518">MMLRATIAGFPSRDHYNLSFSGAATAVFLILVVRYFNSPWRKLPPGPPGLHILGNALEICGPFWEKFVDWRRTFGDVFSWNAMGYPIVVVNCL</sequence>
<evidence type="ECO:0000313" key="2">
    <source>
        <dbReference type="Proteomes" id="UP000814033"/>
    </source>
</evidence>
<dbReference type="EMBL" id="MU275901">
    <property type="protein sequence ID" value="KAI0047591.1"/>
    <property type="molecule type" value="Genomic_DNA"/>
</dbReference>
<protein>
    <submittedName>
        <fullName evidence="1">Uncharacterized protein</fullName>
    </submittedName>
</protein>
<evidence type="ECO:0000313" key="1">
    <source>
        <dbReference type="EMBL" id="KAI0047591.1"/>
    </source>
</evidence>
<reference evidence="1" key="2">
    <citation type="journal article" date="2022" name="New Phytol.">
        <title>Evolutionary transition to the ectomycorrhizal habit in the genomes of a hyperdiverse lineage of mushroom-forming fungi.</title>
        <authorList>
            <person name="Looney B."/>
            <person name="Miyauchi S."/>
            <person name="Morin E."/>
            <person name="Drula E."/>
            <person name="Courty P.E."/>
            <person name="Kohler A."/>
            <person name="Kuo A."/>
            <person name="LaButti K."/>
            <person name="Pangilinan J."/>
            <person name="Lipzen A."/>
            <person name="Riley R."/>
            <person name="Andreopoulos W."/>
            <person name="He G."/>
            <person name="Johnson J."/>
            <person name="Nolan M."/>
            <person name="Tritt A."/>
            <person name="Barry K.W."/>
            <person name="Grigoriev I.V."/>
            <person name="Nagy L.G."/>
            <person name="Hibbett D."/>
            <person name="Henrissat B."/>
            <person name="Matheny P.B."/>
            <person name="Labbe J."/>
            <person name="Martin F.M."/>
        </authorList>
    </citation>
    <scope>NUCLEOTIDE SEQUENCE</scope>
    <source>
        <strain evidence="1">FP105234-sp</strain>
    </source>
</reference>
<comment type="caution">
    <text evidence="1">The sequence shown here is derived from an EMBL/GenBank/DDBJ whole genome shotgun (WGS) entry which is preliminary data.</text>
</comment>
<keyword evidence="2" id="KW-1185">Reference proteome</keyword>
<organism evidence="1 2">
    <name type="scientific">Auriscalpium vulgare</name>
    <dbReference type="NCBI Taxonomy" id="40419"/>
    <lineage>
        <taxon>Eukaryota</taxon>
        <taxon>Fungi</taxon>
        <taxon>Dikarya</taxon>
        <taxon>Basidiomycota</taxon>
        <taxon>Agaricomycotina</taxon>
        <taxon>Agaricomycetes</taxon>
        <taxon>Russulales</taxon>
        <taxon>Auriscalpiaceae</taxon>
        <taxon>Auriscalpium</taxon>
    </lineage>
</organism>
<name>A0ACB8RTU8_9AGAM</name>
<gene>
    <name evidence="1" type="ORF">FA95DRAFT_1605924</name>
</gene>